<evidence type="ECO:0000259" key="6">
    <source>
        <dbReference type="Pfam" id="PF13086"/>
    </source>
</evidence>
<evidence type="ECO:0000256" key="1">
    <source>
        <dbReference type="ARBA" id="ARBA00007913"/>
    </source>
</evidence>
<dbReference type="InterPro" id="IPR027417">
    <property type="entry name" value="P-loop_NTPase"/>
</dbReference>
<dbReference type="EMBL" id="CP000510">
    <property type="protein sequence ID" value="ABM03674.1"/>
    <property type="molecule type" value="Genomic_DNA"/>
</dbReference>
<evidence type="ECO:0000256" key="3">
    <source>
        <dbReference type="ARBA" id="ARBA00022801"/>
    </source>
</evidence>
<name>A1SW09_PSYIN</name>
<dbReference type="PANTHER" id="PTHR43788:SF8">
    <property type="entry name" value="DNA-BINDING PROTEIN SMUBP-2"/>
    <property type="match status" value="1"/>
</dbReference>
<sequence>MQCDDISSQYLTLVDAIKALADNSDVDKQFSIAQSAFIKAEKAVVGALSDLQLLEELESKKRKLADMHIALAKQEFLYKKCLSTLSKLQHECLPWWHYRILKACKMRDIIKTYKPRVDKQKNLFVQLKSDYDIFSAKLTQEIKACAVICKVHYDVVFAQADINLDSSEIQRKAFGHSTQLNLLRSQLSACAFELHQAWLVASYKSGFSQTINKLPGLLQNKIALPADAKIMWQCLFMVCPVVSSAFASVANQFSKLGQGDIGWLFIDESGQATPPQAIGALLRAKHAVVVGDPLQIEPVFTTPPDIVEYLGRRLLKGDWQTWSPSVVSVQELADRANPFGTKKIAIGKWLGSPLRVHRRCSDPMFSISNQIAYNNKMMHGLNDITEQEPFVWGPSGWFDVKGNEKSKHYVPKQAEHVLSMLYKFVERYKKLPDCYIISPFSNVKFEVNSYLNKNFNHKNIQQADFNAWLEGRVGTVHTFQGKEEELVIFILGASDSAGAANWAAGKPNLLNVAVTRAKKRVYLIGCYKRWSALPHFEDAFGLLNESIID</sequence>
<dbReference type="GO" id="GO:0016787">
    <property type="term" value="F:hydrolase activity"/>
    <property type="evidence" value="ECO:0007669"/>
    <property type="project" value="UniProtKB-KW"/>
</dbReference>
<dbReference type="OrthoDB" id="9757917at2"/>
<evidence type="ECO:0000256" key="5">
    <source>
        <dbReference type="ARBA" id="ARBA00022840"/>
    </source>
</evidence>
<dbReference type="Pfam" id="PF13087">
    <property type="entry name" value="AAA_12"/>
    <property type="match status" value="1"/>
</dbReference>
<dbReference type="eggNOG" id="COG1112">
    <property type="taxonomic scope" value="Bacteria"/>
</dbReference>
<evidence type="ECO:0000313" key="8">
    <source>
        <dbReference type="EMBL" id="ABM03674.1"/>
    </source>
</evidence>
<evidence type="ECO:0000259" key="7">
    <source>
        <dbReference type="Pfam" id="PF13087"/>
    </source>
</evidence>
<evidence type="ECO:0000256" key="4">
    <source>
        <dbReference type="ARBA" id="ARBA00022806"/>
    </source>
</evidence>
<dbReference type="AlphaFoldDB" id="A1SW09"/>
<organism evidence="8 9">
    <name type="scientific">Psychromonas ingrahamii (strain DSM 17664 / CCUG 51855 / 37)</name>
    <dbReference type="NCBI Taxonomy" id="357804"/>
    <lineage>
        <taxon>Bacteria</taxon>
        <taxon>Pseudomonadati</taxon>
        <taxon>Pseudomonadota</taxon>
        <taxon>Gammaproteobacteria</taxon>
        <taxon>Alteromonadales</taxon>
        <taxon>Psychromonadaceae</taxon>
        <taxon>Psychromonas</taxon>
    </lineage>
</organism>
<dbReference type="KEGG" id="pin:Ping_1899"/>
<dbReference type="SUPFAM" id="SSF52540">
    <property type="entry name" value="P-loop containing nucleoside triphosphate hydrolases"/>
    <property type="match status" value="1"/>
</dbReference>
<keyword evidence="5" id="KW-0067">ATP-binding</keyword>
<dbReference type="InterPro" id="IPR041679">
    <property type="entry name" value="DNA2/NAM7-like_C"/>
</dbReference>
<dbReference type="InterPro" id="IPR041677">
    <property type="entry name" value="DNA2/NAM7_AAA_11"/>
</dbReference>
<dbReference type="HOGENOM" id="CLU_495959_0_0_6"/>
<dbReference type="InterPro" id="IPR047187">
    <property type="entry name" value="SF1_C_Upf1"/>
</dbReference>
<dbReference type="InterPro" id="IPR050534">
    <property type="entry name" value="Coronavir_polyprotein_1ab"/>
</dbReference>
<reference evidence="8 9" key="1">
    <citation type="submission" date="2007-01" db="EMBL/GenBank/DDBJ databases">
        <title>Complete sequence of Psychromonas ingrahamii 37.</title>
        <authorList>
            <consortium name="US DOE Joint Genome Institute"/>
            <person name="Copeland A."/>
            <person name="Lucas S."/>
            <person name="Lapidus A."/>
            <person name="Barry K."/>
            <person name="Detter J.C."/>
            <person name="Glavina del Rio T."/>
            <person name="Hammon N."/>
            <person name="Israni S."/>
            <person name="Dalin E."/>
            <person name="Tice H."/>
            <person name="Pitluck S."/>
            <person name="Thompson L.S."/>
            <person name="Brettin T."/>
            <person name="Bruce D."/>
            <person name="Han C."/>
            <person name="Tapia R."/>
            <person name="Schmutz J."/>
            <person name="Larimer F."/>
            <person name="Land M."/>
            <person name="Hauser L."/>
            <person name="Kyrpides N."/>
            <person name="Ivanova N."/>
            <person name="Staley J."/>
            <person name="Richardson P."/>
        </authorList>
    </citation>
    <scope>NUCLEOTIDE SEQUENCE [LARGE SCALE GENOMIC DNA]</scope>
    <source>
        <strain evidence="8 9">37</strain>
    </source>
</reference>
<keyword evidence="2" id="KW-0547">Nucleotide-binding</keyword>
<evidence type="ECO:0000256" key="2">
    <source>
        <dbReference type="ARBA" id="ARBA00022741"/>
    </source>
</evidence>
<comment type="similarity">
    <text evidence="1">Belongs to the DNA2/NAM7 helicase family.</text>
</comment>
<keyword evidence="3" id="KW-0378">Hydrolase</keyword>
<dbReference type="GO" id="GO:0005524">
    <property type="term" value="F:ATP binding"/>
    <property type="evidence" value="ECO:0007669"/>
    <property type="project" value="UniProtKB-KW"/>
</dbReference>
<protein>
    <submittedName>
        <fullName evidence="8">Uncharacterized protein</fullName>
    </submittedName>
</protein>
<proteinExistence type="inferred from homology"/>
<keyword evidence="9" id="KW-1185">Reference proteome</keyword>
<feature type="domain" description="DNA2/NAM7 helicase-like C-terminal" evidence="7">
    <location>
        <begin position="354"/>
        <end position="526"/>
    </location>
</feature>
<evidence type="ECO:0000313" key="9">
    <source>
        <dbReference type="Proteomes" id="UP000000639"/>
    </source>
</evidence>
<accession>A1SW09</accession>
<dbReference type="Pfam" id="PF13086">
    <property type="entry name" value="AAA_11"/>
    <property type="match status" value="1"/>
</dbReference>
<dbReference type="CDD" id="cd18808">
    <property type="entry name" value="SF1_C_Upf1"/>
    <property type="match status" value="1"/>
</dbReference>
<gene>
    <name evidence="8" type="ordered locus">Ping_1899</name>
</gene>
<feature type="domain" description="DNA2/NAM7 helicase helicase" evidence="6">
    <location>
        <begin position="247"/>
        <end position="300"/>
    </location>
</feature>
<dbReference type="Proteomes" id="UP000000639">
    <property type="component" value="Chromosome"/>
</dbReference>
<dbReference type="GO" id="GO:0043139">
    <property type="term" value="F:5'-3' DNA helicase activity"/>
    <property type="evidence" value="ECO:0007669"/>
    <property type="project" value="TreeGrafter"/>
</dbReference>
<dbReference type="STRING" id="357804.Ping_1899"/>
<keyword evidence="4" id="KW-0347">Helicase</keyword>
<dbReference type="PANTHER" id="PTHR43788">
    <property type="entry name" value="DNA2/NAM7 HELICASE FAMILY MEMBER"/>
    <property type="match status" value="1"/>
</dbReference>
<dbReference type="Gene3D" id="3.40.50.300">
    <property type="entry name" value="P-loop containing nucleotide triphosphate hydrolases"/>
    <property type="match status" value="2"/>
</dbReference>